<proteinExistence type="predicted"/>
<feature type="domain" description="N-acetyltransferase" evidence="1">
    <location>
        <begin position="1"/>
        <end position="152"/>
    </location>
</feature>
<sequence>MKIEKISPELAEDLCRKLTVDLPEYFGLPECNEQYALGIRSRINFAIKIERKYVGLLSLEFPYPNNGNIYWMAILREYQNLGLGKKLIEAASIYAQEKKAETLTIETLALKESDENYLKTYKFYEACGFKPLFNLKPQNYEWNMVYMVKDLNTRNPLQTLILLEKDARSYGFDWPDHEMILEQAIDECREIKEAIDDVESPERVQEEIGDLLHTAISLCIFLKYDVEETLSKTNEKFSKRMKAIKMLTEKHNLPNLQGQSIEFMLKLWKEAKEIAKDR</sequence>
<dbReference type="PROSITE" id="PS51186">
    <property type="entry name" value="GNAT"/>
    <property type="match status" value="1"/>
</dbReference>
<dbReference type="Pfam" id="PF03819">
    <property type="entry name" value="MazG"/>
    <property type="match status" value="1"/>
</dbReference>
<organism evidence="2 3">
    <name type="scientific">Rickettsia tillamookensis</name>
    <dbReference type="NCBI Taxonomy" id="2761623"/>
    <lineage>
        <taxon>Bacteria</taxon>
        <taxon>Pseudomonadati</taxon>
        <taxon>Pseudomonadota</taxon>
        <taxon>Alphaproteobacteria</taxon>
        <taxon>Rickettsiales</taxon>
        <taxon>Rickettsiaceae</taxon>
        <taxon>Rickettsieae</taxon>
        <taxon>Rickettsia</taxon>
        <taxon>spotted fever group</taxon>
    </lineage>
</organism>
<accession>A0A9E6SQJ2</accession>
<dbReference type="CDD" id="cd04301">
    <property type="entry name" value="NAT_SF"/>
    <property type="match status" value="1"/>
</dbReference>
<gene>
    <name evidence="2" type="ORF">H6P87_00755</name>
</gene>
<dbReference type="PANTHER" id="PTHR30522">
    <property type="entry name" value="NUCLEOSIDE TRIPHOSPHATE PYROPHOSPHOHYDROLASE"/>
    <property type="match status" value="1"/>
</dbReference>
<name>A0A9E6SQJ2_9RICK</name>
<dbReference type="InterPro" id="IPR000182">
    <property type="entry name" value="GNAT_dom"/>
</dbReference>
<dbReference type="InterPro" id="IPR011551">
    <property type="entry name" value="NTP_PyrPHydrolase_MazG"/>
</dbReference>
<keyword evidence="3" id="KW-1185">Reference proteome</keyword>
<dbReference type="CDD" id="cd11529">
    <property type="entry name" value="NTP-PPase_MazG_Cterm"/>
    <property type="match status" value="1"/>
</dbReference>
<dbReference type="InterPro" id="IPR004518">
    <property type="entry name" value="MazG-like_dom"/>
</dbReference>
<evidence type="ECO:0000313" key="2">
    <source>
        <dbReference type="EMBL" id="QQV75207.1"/>
    </source>
</evidence>
<evidence type="ECO:0000313" key="3">
    <source>
        <dbReference type="Proteomes" id="UP000595296"/>
    </source>
</evidence>
<dbReference type="Proteomes" id="UP000595296">
    <property type="component" value="Chromosome"/>
</dbReference>
<dbReference type="Pfam" id="PF13508">
    <property type="entry name" value="Acetyltransf_7"/>
    <property type="match status" value="1"/>
</dbReference>
<dbReference type="EMBL" id="CP060138">
    <property type="protein sequence ID" value="QQV75207.1"/>
    <property type="molecule type" value="Genomic_DNA"/>
</dbReference>
<evidence type="ECO:0000259" key="1">
    <source>
        <dbReference type="PROSITE" id="PS51186"/>
    </source>
</evidence>
<dbReference type="InterPro" id="IPR016181">
    <property type="entry name" value="Acyl_CoA_acyltransferase"/>
</dbReference>
<dbReference type="Gene3D" id="1.10.287.1080">
    <property type="entry name" value="MazG-like"/>
    <property type="match status" value="1"/>
</dbReference>
<protein>
    <recommendedName>
        <fullName evidence="1">N-acetyltransferase domain-containing protein</fullName>
    </recommendedName>
</protein>
<dbReference type="InterPro" id="IPR048011">
    <property type="entry name" value="NTP-PPase_MazG-like_C"/>
</dbReference>
<dbReference type="PANTHER" id="PTHR30522:SF0">
    <property type="entry name" value="NUCLEOSIDE TRIPHOSPHATE PYROPHOSPHOHYDROLASE"/>
    <property type="match status" value="1"/>
</dbReference>
<dbReference type="SUPFAM" id="SSF101386">
    <property type="entry name" value="all-alpha NTP pyrophosphatases"/>
    <property type="match status" value="1"/>
</dbReference>
<dbReference type="SUPFAM" id="SSF55729">
    <property type="entry name" value="Acyl-CoA N-acyltransferases (Nat)"/>
    <property type="match status" value="1"/>
</dbReference>
<reference evidence="2 3" key="1">
    <citation type="journal article" date="2021" name="Int. J. Syst. Evol. Microbiol.">
        <title>Characterization of a novel transitional group Rickettsia species (Rickettsia tillamookensis sp. nov.) from the western black-legged tick, Ixodes pacificus.</title>
        <authorList>
            <person name="Gauthier D.T."/>
            <person name="Karpathy S.E."/>
            <person name="Grizzard S.L."/>
            <person name="Batra D."/>
            <person name="Rowe L.A."/>
            <person name="Paddock C.D."/>
        </authorList>
    </citation>
    <scope>NUCLEOTIDE SEQUENCE [LARGE SCALE GENOMIC DNA]</scope>
    <source>
        <strain evidence="2 3">Tillamook 23</strain>
    </source>
</reference>
<dbReference type="Gene3D" id="3.40.630.30">
    <property type="match status" value="1"/>
</dbReference>